<dbReference type="EMBL" id="FODV01000009">
    <property type="protein sequence ID" value="SEO96065.1"/>
    <property type="molecule type" value="Genomic_DNA"/>
</dbReference>
<dbReference type="Proteomes" id="UP000199126">
    <property type="component" value="Unassembled WGS sequence"/>
</dbReference>
<accession>A0A1H8TYY4</accession>
<dbReference type="OrthoDB" id="383917at2157"/>
<gene>
    <name evidence="2" type="ORF">SAMN04487948_1095</name>
</gene>
<keyword evidence="1" id="KW-0812">Transmembrane</keyword>
<sequence>MNKSTKKRLKRDAKRKAQNKADSVKNLDLSLELSLTNLLIVGLIGVGVWTFMGNKIIITDSQKVFIGSVIGVGFLLFPASAWITLQMWDPKKTFVVKVDASIKSVVNMWYASPDMWQDVTMVSGGPYEFQMRGYTVKLVDEFEHVDDISESDEIAKHVPDDAEGYVATGSWLDEADDSEILSERENIRANRRRNNLWSIVGRKLYILKEQIAQDVEDQHHHELQNRSMEMTLFDGGDSVKDAIGNRVPEFRDLDENKPMEDVIEDEILEALNNENTQETAVNSDE</sequence>
<organism evidence="2 3">
    <name type="scientific">Halogranum amylolyticum</name>
    <dbReference type="NCBI Taxonomy" id="660520"/>
    <lineage>
        <taxon>Archaea</taxon>
        <taxon>Methanobacteriati</taxon>
        <taxon>Methanobacteriota</taxon>
        <taxon>Stenosarchaea group</taxon>
        <taxon>Halobacteria</taxon>
        <taxon>Halobacteriales</taxon>
        <taxon>Haloferacaceae</taxon>
    </lineage>
</organism>
<evidence type="ECO:0000313" key="2">
    <source>
        <dbReference type="EMBL" id="SEO96065.1"/>
    </source>
</evidence>
<reference evidence="3" key="1">
    <citation type="submission" date="2016-10" db="EMBL/GenBank/DDBJ databases">
        <authorList>
            <person name="Varghese N."/>
            <person name="Submissions S."/>
        </authorList>
    </citation>
    <scope>NUCLEOTIDE SEQUENCE [LARGE SCALE GENOMIC DNA]</scope>
    <source>
        <strain evidence="3">CGMCC 1.10121</strain>
    </source>
</reference>
<keyword evidence="1" id="KW-0472">Membrane</keyword>
<dbReference type="RefSeq" id="WP_089825642.1">
    <property type="nucleotide sequence ID" value="NZ_FODV01000009.1"/>
</dbReference>
<protein>
    <submittedName>
        <fullName evidence="2">Uncharacterized protein</fullName>
    </submittedName>
</protein>
<keyword evidence="3" id="KW-1185">Reference proteome</keyword>
<feature type="transmembrane region" description="Helical" evidence="1">
    <location>
        <begin position="64"/>
        <end position="85"/>
    </location>
</feature>
<dbReference type="AlphaFoldDB" id="A0A1H8TYY4"/>
<evidence type="ECO:0000313" key="3">
    <source>
        <dbReference type="Proteomes" id="UP000199126"/>
    </source>
</evidence>
<feature type="transmembrane region" description="Helical" evidence="1">
    <location>
        <begin position="33"/>
        <end position="52"/>
    </location>
</feature>
<name>A0A1H8TYY4_9EURY</name>
<keyword evidence="1" id="KW-1133">Transmembrane helix</keyword>
<proteinExistence type="predicted"/>
<evidence type="ECO:0000256" key="1">
    <source>
        <dbReference type="SAM" id="Phobius"/>
    </source>
</evidence>